<evidence type="ECO:0008006" key="3">
    <source>
        <dbReference type="Google" id="ProtNLM"/>
    </source>
</evidence>
<gene>
    <name evidence="1" type="ORF">EDC05_005342</name>
</gene>
<evidence type="ECO:0000313" key="2">
    <source>
        <dbReference type="Proteomes" id="UP001151295"/>
    </source>
</evidence>
<proteinExistence type="predicted"/>
<dbReference type="EMBL" id="JANBQD010000097">
    <property type="protein sequence ID" value="KAJ1988368.1"/>
    <property type="molecule type" value="Genomic_DNA"/>
</dbReference>
<protein>
    <recommendedName>
        <fullName evidence="3">Ig-like domain-containing protein</fullName>
    </recommendedName>
</protein>
<evidence type="ECO:0000313" key="1">
    <source>
        <dbReference type="EMBL" id="KAJ1988368.1"/>
    </source>
</evidence>
<dbReference type="Proteomes" id="UP001151295">
    <property type="component" value="Unassembled WGS sequence"/>
</dbReference>
<keyword evidence="2" id="KW-1185">Reference proteome</keyword>
<comment type="caution">
    <text evidence="1">The sequence shown here is derived from an EMBL/GenBank/DDBJ whole genome shotgun (WGS) entry which is preliminary data.</text>
</comment>
<organism evidence="1 2">
    <name type="scientific">Coemansia umbellata</name>
    <dbReference type="NCBI Taxonomy" id="1424467"/>
    <lineage>
        <taxon>Eukaryota</taxon>
        <taxon>Fungi</taxon>
        <taxon>Fungi incertae sedis</taxon>
        <taxon>Zoopagomycota</taxon>
        <taxon>Kickxellomycotina</taxon>
        <taxon>Kickxellomycetes</taxon>
        <taxon>Kickxellales</taxon>
        <taxon>Kickxellaceae</taxon>
        <taxon>Coemansia</taxon>
    </lineage>
</organism>
<name>A0ABQ8PGI0_9FUNG</name>
<sequence>MTGMQCSDISHRQQVLLFQCYCKTEYNTNFYQYKEDEDTIVCTRNDKDNYNTNGTYVCENYEKYDSCKGVNVSSATTFSVSRVALLAIALSSLTFF</sequence>
<accession>A0ABQ8PGI0</accession>
<reference evidence="1" key="1">
    <citation type="submission" date="2022-07" db="EMBL/GenBank/DDBJ databases">
        <title>Phylogenomic reconstructions and comparative analyses of Kickxellomycotina fungi.</title>
        <authorList>
            <person name="Reynolds N.K."/>
            <person name="Stajich J.E."/>
            <person name="Barry K."/>
            <person name="Grigoriev I.V."/>
            <person name="Crous P."/>
            <person name="Smith M.E."/>
        </authorList>
    </citation>
    <scope>NUCLEOTIDE SEQUENCE</scope>
    <source>
        <strain evidence="1">BCRC 34882</strain>
    </source>
</reference>